<dbReference type="EMBL" id="JBFXLU010000062">
    <property type="protein sequence ID" value="KAL2846630.1"/>
    <property type="molecule type" value="Genomic_DNA"/>
</dbReference>
<organism evidence="1 2">
    <name type="scientific">Aspergillus pseudoustus</name>
    <dbReference type="NCBI Taxonomy" id="1810923"/>
    <lineage>
        <taxon>Eukaryota</taxon>
        <taxon>Fungi</taxon>
        <taxon>Dikarya</taxon>
        <taxon>Ascomycota</taxon>
        <taxon>Pezizomycotina</taxon>
        <taxon>Eurotiomycetes</taxon>
        <taxon>Eurotiomycetidae</taxon>
        <taxon>Eurotiales</taxon>
        <taxon>Aspergillaceae</taxon>
        <taxon>Aspergillus</taxon>
        <taxon>Aspergillus subgen. Nidulantes</taxon>
    </lineage>
</organism>
<comment type="caution">
    <text evidence="1">The sequence shown here is derived from an EMBL/GenBank/DDBJ whole genome shotgun (WGS) entry which is preliminary data.</text>
</comment>
<dbReference type="Proteomes" id="UP001610446">
    <property type="component" value="Unassembled WGS sequence"/>
</dbReference>
<reference evidence="1 2" key="1">
    <citation type="submission" date="2024-07" db="EMBL/GenBank/DDBJ databases">
        <title>Section-level genome sequencing and comparative genomics of Aspergillus sections Usti and Cavernicolus.</title>
        <authorList>
            <consortium name="Lawrence Berkeley National Laboratory"/>
            <person name="Nybo J.L."/>
            <person name="Vesth T.C."/>
            <person name="Theobald S."/>
            <person name="Frisvad J.C."/>
            <person name="Larsen T.O."/>
            <person name="Kjaerboelling I."/>
            <person name="Rothschild-Mancinelli K."/>
            <person name="Lyhne E.K."/>
            <person name="Kogle M.E."/>
            <person name="Barry K."/>
            <person name="Clum A."/>
            <person name="Na H."/>
            <person name="Ledsgaard L."/>
            <person name="Lin J."/>
            <person name="Lipzen A."/>
            <person name="Kuo A."/>
            <person name="Riley R."/>
            <person name="Mondo S."/>
            <person name="Labutti K."/>
            <person name="Haridas S."/>
            <person name="Pangalinan J."/>
            <person name="Salamov A.A."/>
            <person name="Simmons B.A."/>
            <person name="Magnuson J.K."/>
            <person name="Chen J."/>
            <person name="Drula E."/>
            <person name="Henrissat B."/>
            <person name="Wiebenga A."/>
            <person name="Lubbers R.J."/>
            <person name="Gomes A.C."/>
            <person name="Makela M.R."/>
            <person name="Stajich J."/>
            <person name="Grigoriev I.V."/>
            <person name="Mortensen U.H."/>
            <person name="De Vries R.P."/>
            <person name="Baker S.E."/>
            <person name="Andersen M.R."/>
        </authorList>
    </citation>
    <scope>NUCLEOTIDE SEQUENCE [LARGE SCALE GENOMIC DNA]</scope>
    <source>
        <strain evidence="1 2">CBS 123904</strain>
    </source>
</reference>
<sequence>MATYELWLLESKPQPDVGVMWTLALKPVNTDDVIMYNMFGGVRLTDGPYTHKIWPNCRFSPIFQPISPFQRYAPLGVLDELGKLGFDEFFHRTEPGPGQFFVVRFFAKLAQAGILGWDVVREWKGKARYCELEWEVFLNNYTTVDQEFLDGFEEMAKA</sequence>
<evidence type="ECO:0000313" key="1">
    <source>
        <dbReference type="EMBL" id="KAL2846630.1"/>
    </source>
</evidence>
<protein>
    <submittedName>
        <fullName evidence="1">Uncharacterized protein</fullName>
    </submittedName>
</protein>
<evidence type="ECO:0000313" key="2">
    <source>
        <dbReference type="Proteomes" id="UP001610446"/>
    </source>
</evidence>
<name>A0ABR4K2S5_9EURO</name>
<accession>A0ABR4K2S5</accession>
<keyword evidence="2" id="KW-1185">Reference proteome</keyword>
<gene>
    <name evidence="1" type="ORF">BJY01DRAFT_247158</name>
</gene>
<proteinExistence type="predicted"/>